<dbReference type="Gene3D" id="3.40.50.1000">
    <property type="entry name" value="HAD superfamily/HAD-like"/>
    <property type="match status" value="1"/>
</dbReference>
<reference evidence="2" key="1">
    <citation type="submission" date="2016-10" db="EMBL/GenBank/DDBJ databases">
        <authorList>
            <person name="Varghese N."/>
            <person name="Submissions S."/>
        </authorList>
    </citation>
    <scope>NUCLEOTIDE SEQUENCE [LARGE SCALE GENOMIC DNA]</scope>
    <source>
        <strain evidence="2">KPR-1</strain>
    </source>
</reference>
<name>A0A1H3X3R7_9ACTO</name>
<proteinExistence type="predicted"/>
<organism evidence="1 2">
    <name type="scientific">Bowdeniella nasicola</name>
    <dbReference type="NCBI Taxonomy" id="208480"/>
    <lineage>
        <taxon>Bacteria</taxon>
        <taxon>Bacillati</taxon>
        <taxon>Actinomycetota</taxon>
        <taxon>Actinomycetes</taxon>
        <taxon>Actinomycetales</taxon>
        <taxon>Actinomycetaceae</taxon>
        <taxon>Bowdeniella</taxon>
    </lineage>
</organism>
<dbReference type="Gene3D" id="3.30.1240.10">
    <property type="match status" value="1"/>
</dbReference>
<dbReference type="SUPFAM" id="SSF56784">
    <property type="entry name" value="HAD-like"/>
    <property type="match status" value="1"/>
</dbReference>
<protein>
    <submittedName>
        <fullName evidence="1">HAD-superfamily hydrolase, subfamily IIB</fullName>
    </submittedName>
</protein>
<dbReference type="GO" id="GO:0000287">
    <property type="term" value="F:magnesium ion binding"/>
    <property type="evidence" value="ECO:0007669"/>
    <property type="project" value="TreeGrafter"/>
</dbReference>
<accession>A0A1H3X3R7</accession>
<dbReference type="OrthoDB" id="3180855at2"/>
<dbReference type="InterPro" id="IPR036412">
    <property type="entry name" value="HAD-like_sf"/>
</dbReference>
<keyword evidence="2" id="KW-1185">Reference proteome</keyword>
<sequence length="263" mass="28789">MNERVALLDVDGTLRVKDAWNPGALELIDDLHRAGIHVALCSGRTTGSLTSIVKDIPHVEFLASSSGATVLQRRDGQWHVLQHTPVPRPAVDRALALATEQGIEVWGFTPREWLIERWSPRSRNEIRHINDEARTATLAEFADDFGKILLLPRTQREEAAVRELGRIKGAVVVNSGGDYTDLISESAHETKGGAAILPALNAEWDDVISMGDSENDHGMLQRAGLAVCMAPLTLEALGENRDGAIRLNAATTEQARELLARYI</sequence>
<dbReference type="AlphaFoldDB" id="A0A1H3X3R7"/>
<evidence type="ECO:0000313" key="1">
    <source>
        <dbReference type="EMBL" id="SDZ93168.1"/>
    </source>
</evidence>
<dbReference type="PANTHER" id="PTHR10000:SF8">
    <property type="entry name" value="HAD SUPERFAMILY HYDROLASE-LIKE, TYPE 3"/>
    <property type="match status" value="1"/>
</dbReference>
<dbReference type="Proteomes" id="UP000199288">
    <property type="component" value="Unassembled WGS sequence"/>
</dbReference>
<dbReference type="EMBL" id="FNQV01000003">
    <property type="protein sequence ID" value="SDZ93168.1"/>
    <property type="molecule type" value="Genomic_DNA"/>
</dbReference>
<keyword evidence="1" id="KW-0378">Hydrolase</keyword>
<dbReference type="InterPro" id="IPR023214">
    <property type="entry name" value="HAD_sf"/>
</dbReference>
<dbReference type="Pfam" id="PF08282">
    <property type="entry name" value="Hydrolase_3"/>
    <property type="match status" value="1"/>
</dbReference>
<evidence type="ECO:0000313" key="2">
    <source>
        <dbReference type="Proteomes" id="UP000199288"/>
    </source>
</evidence>
<dbReference type="RefSeq" id="WP_092561796.1">
    <property type="nucleotide sequence ID" value="NZ_FNQV01000003.1"/>
</dbReference>
<gene>
    <name evidence="1" type="ORF">SAMN02910418_00575</name>
</gene>
<dbReference type="PANTHER" id="PTHR10000">
    <property type="entry name" value="PHOSPHOSERINE PHOSPHATASE"/>
    <property type="match status" value="1"/>
</dbReference>
<dbReference type="GO" id="GO:0005829">
    <property type="term" value="C:cytosol"/>
    <property type="evidence" value="ECO:0007669"/>
    <property type="project" value="TreeGrafter"/>
</dbReference>
<dbReference type="GO" id="GO:0016791">
    <property type="term" value="F:phosphatase activity"/>
    <property type="evidence" value="ECO:0007669"/>
    <property type="project" value="TreeGrafter"/>
</dbReference>